<dbReference type="EMBL" id="FOXO01000014">
    <property type="protein sequence ID" value="SFP98223.1"/>
    <property type="molecule type" value="Genomic_DNA"/>
</dbReference>
<dbReference type="SMART" id="SM00862">
    <property type="entry name" value="Trans_reg_C"/>
    <property type="match status" value="1"/>
</dbReference>
<evidence type="ECO:0000313" key="10">
    <source>
        <dbReference type="EMBL" id="SFP98223.1"/>
    </source>
</evidence>
<keyword evidence="3 7" id="KW-0238">DNA-binding</keyword>
<dbReference type="Pfam" id="PF00072">
    <property type="entry name" value="Response_reg"/>
    <property type="match status" value="1"/>
</dbReference>
<reference evidence="11" key="1">
    <citation type="submission" date="2016-10" db="EMBL/GenBank/DDBJ databases">
        <authorList>
            <person name="Varghese N."/>
            <person name="Submissions S."/>
        </authorList>
    </citation>
    <scope>NUCLEOTIDE SEQUENCE [LARGE SCALE GENOMIC DNA]</scope>
    <source>
        <strain evidence="11">P18</strain>
    </source>
</reference>
<dbReference type="Gene3D" id="3.40.50.2300">
    <property type="match status" value="1"/>
</dbReference>
<gene>
    <name evidence="10" type="ORF">SAMN04487928_11427</name>
</gene>
<dbReference type="CDD" id="cd17574">
    <property type="entry name" value="REC_OmpR"/>
    <property type="match status" value="1"/>
</dbReference>
<dbReference type="InterPro" id="IPR011006">
    <property type="entry name" value="CheY-like_superfamily"/>
</dbReference>
<accession>A0A1I5USI4</accession>
<keyword evidence="11" id="KW-1185">Reference proteome</keyword>
<feature type="domain" description="Response regulatory" evidence="8">
    <location>
        <begin position="2"/>
        <end position="115"/>
    </location>
</feature>
<dbReference type="SUPFAM" id="SSF46894">
    <property type="entry name" value="C-terminal effector domain of the bipartite response regulators"/>
    <property type="match status" value="1"/>
</dbReference>
<dbReference type="CDD" id="cd00383">
    <property type="entry name" value="trans_reg_C"/>
    <property type="match status" value="1"/>
</dbReference>
<dbReference type="InterPro" id="IPR016032">
    <property type="entry name" value="Sig_transdc_resp-reg_C-effctor"/>
</dbReference>
<proteinExistence type="predicted"/>
<evidence type="ECO:0000256" key="5">
    <source>
        <dbReference type="ARBA" id="ARBA00024867"/>
    </source>
</evidence>
<comment type="function">
    <text evidence="5">May play the central regulatory role in sporulation. It may be an element of the effector pathway responsible for the activation of sporulation genes in response to nutritional stress. Spo0A may act in concert with spo0H (a sigma factor) to control the expression of some genes that are critical to the sporulation process.</text>
</comment>
<dbReference type="GO" id="GO:0000156">
    <property type="term" value="F:phosphorelay response regulator activity"/>
    <property type="evidence" value="ECO:0007669"/>
    <property type="project" value="TreeGrafter"/>
</dbReference>
<dbReference type="PROSITE" id="PS50110">
    <property type="entry name" value="RESPONSE_REGULATORY"/>
    <property type="match status" value="1"/>
</dbReference>
<evidence type="ECO:0000256" key="7">
    <source>
        <dbReference type="PROSITE-ProRule" id="PRU01091"/>
    </source>
</evidence>
<evidence type="ECO:0000256" key="1">
    <source>
        <dbReference type="ARBA" id="ARBA00018672"/>
    </source>
</evidence>
<dbReference type="GO" id="GO:0005829">
    <property type="term" value="C:cytosol"/>
    <property type="evidence" value="ECO:0007669"/>
    <property type="project" value="TreeGrafter"/>
</dbReference>
<feature type="DNA-binding region" description="OmpR/PhoB-type" evidence="7">
    <location>
        <begin position="130"/>
        <end position="235"/>
    </location>
</feature>
<sequence>MRLLLLEDDVAIGMGLKYSLEKEGYEVVYVKNKMQAIQSFEVGTYDLCILDINLPDGNGYDVCRFIKEKEDVPVIFLTAIDAEVNVVMGLEMGADDYVCKPFRISELMARIKTVLRRSGRNRDAESASNDGILEIQDVRIHTSEAKVGIVSETTGKENMVELTALEYRLLLAFYNNRGNVMTRGKLLEDMWDVNGDFVNDNTLTVYIKRLRDKIEKDPSNPQIKNDKGHGIYCRKIVK</sequence>
<dbReference type="RefSeq" id="WP_330391814.1">
    <property type="nucleotide sequence ID" value="NZ_FOXO01000014.1"/>
</dbReference>
<dbReference type="PANTHER" id="PTHR48111:SF73">
    <property type="entry name" value="ALKALINE PHOSPHATASE SYNTHESIS TRANSCRIPTIONAL REGULATORY PROTEIN PHOP"/>
    <property type="match status" value="1"/>
</dbReference>
<dbReference type="SUPFAM" id="SSF52172">
    <property type="entry name" value="CheY-like"/>
    <property type="match status" value="1"/>
</dbReference>
<keyword evidence="4" id="KW-0804">Transcription</keyword>
<dbReference type="InterPro" id="IPR039420">
    <property type="entry name" value="WalR-like"/>
</dbReference>
<dbReference type="InterPro" id="IPR001789">
    <property type="entry name" value="Sig_transdc_resp-reg_receiver"/>
</dbReference>
<dbReference type="Proteomes" id="UP000182624">
    <property type="component" value="Unassembled WGS sequence"/>
</dbReference>
<dbReference type="Pfam" id="PF00486">
    <property type="entry name" value="Trans_reg_C"/>
    <property type="match status" value="1"/>
</dbReference>
<evidence type="ECO:0000256" key="6">
    <source>
        <dbReference type="PROSITE-ProRule" id="PRU00169"/>
    </source>
</evidence>
<dbReference type="GO" id="GO:0032993">
    <property type="term" value="C:protein-DNA complex"/>
    <property type="evidence" value="ECO:0007669"/>
    <property type="project" value="TreeGrafter"/>
</dbReference>
<evidence type="ECO:0000313" key="11">
    <source>
        <dbReference type="Proteomes" id="UP000182624"/>
    </source>
</evidence>
<dbReference type="GO" id="GO:0000976">
    <property type="term" value="F:transcription cis-regulatory region binding"/>
    <property type="evidence" value="ECO:0007669"/>
    <property type="project" value="TreeGrafter"/>
</dbReference>
<dbReference type="InterPro" id="IPR001867">
    <property type="entry name" value="OmpR/PhoB-type_DNA-bd"/>
</dbReference>
<dbReference type="Gene3D" id="1.10.10.10">
    <property type="entry name" value="Winged helix-like DNA-binding domain superfamily/Winged helix DNA-binding domain"/>
    <property type="match status" value="1"/>
</dbReference>
<dbReference type="GO" id="GO:0006355">
    <property type="term" value="P:regulation of DNA-templated transcription"/>
    <property type="evidence" value="ECO:0007669"/>
    <property type="project" value="InterPro"/>
</dbReference>
<evidence type="ECO:0000256" key="2">
    <source>
        <dbReference type="ARBA" id="ARBA00023015"/>
    </source>
</evidence>
<dbReference type="AlphaFoldDB" id="A0A1I5USI4"/>
<organism evidence="10 11">
    <name type="scientific">Butyrivibrio proteoclasticus</name>
    <dbReference type="NCBI Taxonomy" id="43305"/>
    <lineage>
        <taxon>Bacteria</taxon>
        <taxon>Bacillati</taxon>
        <taxon>Bacillota</taxon>
        <taxon>Clostridia</taxon>
        <taxon>Lachnospirales</taxon>
        <taxon>Lachnospiraceae</taxon>
        <taxon>Butyrivibrio</taxon>
    </lineage>
</organism>
<evidence type="ECO:0000259" key="9">
    <source>
        <dbReference type="PROSITE" id="PS51755"/>
    </source>
</evidence>
<keyword evidence="6" id="KW-0597">Phosphoprotein</keyword>
<dbReference type="PANTHER" id="PTHR48111">
    <property type="entry name" value="REGULATOR OF RPOS"/>
    <property type="match status" value="1"/>
</dbReference>
<dbReference type="InterPro" id="IPR036388">
    <property type="entry name" value="WH-like_DNA-bd_sf"/>
</dbReference>
<evidence type="ECO:0000256" key="3">
    <source>
        <dbReference type="ARBA" id="ARBA00023125"/>
    </source>
</evidence>
<evidence type="ECO:0000256" key="4">
    <source>
        <dbReference type="ARBA" id="ARBA00023163"/>
    </source>
</evidence>
<name>A0A1I5USI4_9FIRM</name>
<dbReference type="PROSITE" id="PS51755">
    <property type="entry name" value="OMPR_PHOB"/>
    <property type="match status" value="1"/>
</dbReference>
<protein>
    <recommendedName>
        <fullName evidence="1">Stage 0 sporulation protein A homolog</fullName>
    </recommendedName>
</protein>
<feature type="domain" description="OmpR/PhoB-type" evidence="9">
    <location>
        <begin position="130"/>
        <end position="235"/>
    </location>
</feature>
<dbReference type="SMART" id="SM00448">
    <property type="entry name" value="REC"/>
    <property type="match status" value="1"/>
</dbReference>
<dbReference type="Gene3D" id="6.10.250.690">
    <property type="match status" value="1"/>
</dbReference>
<keyword evidence="2" id="KW-0805">Transcription regulation</keyword>
<evidence type="ECO:0000259" key="8">
    <source>
        <dbReference type="PROSITE" id="PS50110"/>
    </source>
</evidence>
<feature type="modified residue" description="4-aspartylphosphate" evidence="6">
    <location>
        <position position="51"/>
    </location>
</feature>